<feature type="compositionally biased region" description="Low complexity" evidence="1">
    <location>
        <begin position="34"/>
        <end position="50"/>
    </location>
</feature>
<evidence type="ECO:0000313" key="3">
    <source>
        <dbReference type="EMBL" id="GAA0338258.1"/>
    </source>
</evidence>
<dbReference type="RefSeq" id="WP_252810629.1">
    <property type="nucleotide sequence ID" value="NZ_BAAABM010000017.1"/>
</dbReference>
<feature type="compositionally biased region" description="Pro residues" evidence="1">
    <location>
        <begin position="8"/>
        <end position="22"/>
    </location>
</feature>
<dbReference type="EMBL" id="BAAABM010000017">
    <property type="protein sequence ID" value="GAA0338258.1"/>
    <property type="molecule type" value="Genomic_DNA"/>
</dbReference>
<protein>
    <submittedName>
        <fullName evidence="3">Uncharacterized protein</fullName>
    </submittedName>
</protein>
<name>A0ABN0WHS1_9ACTN</name>
<dbReference type="Proteomes" id="UP001501822">
    <property type="component" value="Unassembled WGS sequence"/>
</dbReference>
<sequence>MTEHSPGAVPPQPDHPRTPPAAPSAREYGGFQTPDPNGPDQGSPQQDPQDPNGPFPGAPAKDAERRKAMRAIGVGAVVFVCTLVIAVLTYSHSSKSGGVSLVTWGAMLLGAGRMIFGLVLLAKSRR</sequence>
<feature type="transmembrane region" description="Helical" evidence="2">
    <location>
        <begin position="71"/>
        <end position="90"/>
    </location>
</feature>
<accession>A0ABN0WHS1</accession>
<evidence type="ECO:0000256" key="2">
    <source>
        <dbReference type="SAM" id="Phobius"/>
    </source>
</evidence>
<keyword evidence="2" id="KW-0472">Membrane</keyword>
<evidence type="ECO:0000256" key="1">
    <source>
        <dbReference type="SAM" id="MobiDB-lite"/>
    </source>
</evidence>
<keyword evidence="4" id="KW-1185">Reference proteome</keyword>
<keyword evidence="2" id="KW-1133">Transmembrane helix</keyword>
<reference evidence="3 4" key="1">
    <citation type="journal article" date="2019" name="Int. J. Syst. Evol. Microbiol.">
        <title>The Global Catalogue of Microorganisms (GCM) 10K type strain sequencing project: providing services to taxonomists for standard genome sequencing and annotation.</title>
        <authorList>
            <consortium name="The Broad Institute Genomics Platform"/>
            <consortium name="The Broad Institute Genome Sequencing Center for Infectious Disease"/>
            <person name="Wu L."/>
            <person name="Ma J."/>
        </authorList>
    </citation>
    <scope>NUCLEOTIDE SEQUENCE [LARGE SCALE GENOMIC DNA]</scope>
    <source>
        <strain evidence="3 4">JCM 3146</strain>
    </source>
</reference>
<feature type="region of interest" description="Disordered" evidence="1">
    <location>
        <begin position="1"/>
        <end position="66"/>
    </location>
</feature>
<gene>
    <name evidence="3" type="ORF">GCM10010151_29940</name>
</gene>
<proteinExistence type="predicted"/>
<comment type="caution">
    <text evidence="3">The sequence shown here is derived from an EMBL/GenBank/DDBJ whole genome shotgun (WGS) entry which is preliminary data.</text>
</comment>
<feature type="transmembrane region" description="Helical" evidence="2">
    <location>
        <begin position="102"/>
        <end position="122"/>
    </location>
</feature>
<organism evidence="3 4">
    <name type="scientific">Actinoallomurus spadix</name>
    <dbReference type="NCBI Taxonomy" id="79912"/>
    <lineage>
        <taxon>Bacteria</taxon>
        <taxon>Bacillati</taxon>
        <taxon>Actinomycetota</taxon>
        <taxon>Actinomycetes</taxon>
        <taxon>Streptosporangiales</taxon>
        <taxon>Thermomonosporaceae</taxon>
        <taxon>Actinoallomurus</taxon>
    </lineage>
</organism>
<evidence type="ECO:0000313" key="4">
    <source>
        <dbReference type="Proteomes" id="UP001501822"/>
    </source>
</evidence>
<keyword evidence="2" id="KW-0812">Transmembrane</keyword>